<reference evidence="1 2" key="2">
    <citation type="journal article" date="2019" name="G3 (Bethesda)">
        <title>Hybrid Assembly of the Genome of the Entomopathogenic Nematode Steinernema carpocapsae Identifies the X-Chromosome.</title>
        <authorList>
            <person name="Serra L."/>
            <person name="Macchietto M."/>
            <person name="Macias-Munoz A."/>
            <person name="McGill C.J."/>
            <person name="Rodriguez I.M."/>
            <person name="Rodriguez B."/>
            <person name="Murad R."/>
            <person name="Mortazavi A."/>
        </authorList>
    </citation>
    <scope>NUCLEOTIDE SEQUENCE [LARGE SCALE GENOMIC DNA]</scope>
    <source>
        <strain evidence="1 2">ALL</strain>
    </source>
</reference>
<dbReference type="AlphaFoldDB" id="A0A4U8UXA4"/>
<evidence type="ECO:0000313" key="2">
    <source>
        <dbReference type="Proteomes" id="UP000298663"/>
    </source>
</evidence>
<organism evidence="1 2">
    <name type="scientific">Steinernema carpocapsae</name>
    <name type="common">Entomopathogenic nematode</name>
    <dbReference type="NCBI Taxonomy" id="34508"/>
    <lineage>
        <taxon>Eukaryota</taxon>
        <taxon>Metazoa</taxon>
        <taxon>Ecdysozoa</taxon>
        <taxon>Nematoda</taxon>
        <taxon>Chromadorea</taxon>
        <taxon>Rhabditida</taxon>
        <taxon>Tylenchina</taxon>
        <taxon>Panagrolaimomorpha</taxon>
        <taxon>Strongyloidoidea</taxon>
        <taxon>Steinernematidae</taxon>
        <taxon>Steinernema</taxon>
    </lineage>
</organism>
<comment type="caution">
    <text evidence="1">The sequence shown here is derived from an EMBL/GenBank/DDBJ whole genome shotgun (WGS) entry which is preliminary data.</text>
</comment>
<reference evidence="1 2" key="1">
    <citation type="journal article" date="2015" name="Genome Biol.">
        <title>Comparative genomics of Steinernema reveals deeply conserved gene regulatory networks.</title>
        <authorList>
            <person name="Dillman A.R."/>
            <person name="Macchietto M."/>
            <person name="Porter C.F."/>
            <person name="Rogers A."/>
            <person name="Williams B."/>
            <person name="Antoshechkin I."/>
            <person name="Lee M.M."/>
            <person name="Goodwin Z."/>
            <person name="Lu X."/>
            <person name="Lewis E.E."/>
            <person name="Goodrich-Blair H."/>
            <person name="Stock S.P."/>
            <person name="Adams B.J."/>
            <person name="Sternberg P.W."/>
            <person name="Mortazavi A."/>
        </authorList>
    </citation>
    <scope>NUCLEOTIDE SEQUENCE [LARGE SCALE GENOMIC DNA]</scope>
    <source>
        <strain evidence="1 2">ALL</strain>
    </source>
</reference>
<dbReference type="Proteomes" id="UP000298663">
    <property type="component" value="Unassembled WGS sequence"/>
</dbReference>
<keyword evidence="2" id="KW-1185">Reference proteome</keyword>
<proteinExistence type="predicted"/>
<dbReference type="EMBL" id="AZBU02000001">
    <property type="protein sequence ID" value="TMS37694.1"/>
    <property type="molecule type" value="Genomic_DNA"/>
</dbReference>
<name>A0A4U8UXA4_STECR</name>
<evidence type="ECO:0000313" key="1">
    <source>
        <dbReference type="EMBL" id="TMS37694.1"/>
    </source>
</evidence>
<gene>
    <name evidence="1" type="ORF">L596_004574</name>
</gene>
<sequence>MPGLPNGSAVHPSIGSVWIQASDFGSMIVWIRKVQDLKMDPRPKLCGSKVPSGFFRCATVDPKLLVWIFGSKPNLGRKSLDAPNTPSTI</sequence>
<accession>A0A4U8UXA4</accession>
<protein>
    <submittedName>
        <fullName evidence="1">Uncharacterized protein</fullName>
    </submittedName>
</protein>